<keyword evidence="4" id="KW-0533">Nickel</keyword>
<dbReference type="InterPro" id="IPR039763">
    <property type="entry name" value="ARMT1"/>
</dbReference>
<dbReference type="GO" id="GO:0005634">
    <property type="term" value="C:nucleus"/>
    <property type="evidence" value="ECO:0007669"/>
    <property type="project" value="TreeGrafter"/>
</dbReference>
<dbReference type="Proteomes" id="UP000835052">
    <property type="component" value="Unassembled WGS sequence"/>
</dbReference>
<comment type="catalytic activity">
    <reaction evidence="1 13">
        <text>L-glutamyl-[protein] + S-adenosyl-L-methionine = [protein]-L-glutamate 5-O-methyl ester + S-adenosyl-L-homocysteine</text>
        <dbReference type="Rhea" id="RHEA:24452"/>
        <dbReference type="Rhea" id="RHEA-COMP:10208"/>
        <dbReference type="Rhea" id="RHEA-COMP:10311"/>
        <dbReference type="ChEBI" id="CHEBI:29973"/>
        <dbReference type="ChEBI" id="CHEBI:57856"/>
        <dbReference type="ChEBI" id="CHEBI:59789"/>
        <dbReference type="ChEBI" id="CHEBI:82795"/>
    </reaction>
</comment>
<dbReference type="GO" id="GO:0016791">
    <property type="term" value="F:phosphatase activity"/>
    <property type="evidence" value="ECO:0007669"/>
    <property type="project" value="TreeGrafter"/>
</dbReference>
<keyword evidence="10 13" id="KW-0464">Manganese</keyword>
<name>A0A8S1HEB8_9PELO</name>
<evidence type="ECO:0000256" key="2">
    <source>
        <dbReference type="ARBA" id="ARBA00001326"/>
    </source>
</evidence>
<dbReference type="EC" id="3.1.3.-" evidence="13"/>
<feature type="domain" description="Damage-control phosphatase ARMT1-like metal-binding" evidence="14">
    <location>
        <begin position="26"/>
        <end position="412"/>
    </location>
</feature>
<keyword evidence="6" id="KW-0808">Transferase</keyword>
<evidence type="ECO:0000256" key="11">
    <source>
        <dbReference type="ARBA" id="ARBA00045980"/>
    </source>
</evidence>
<dbReference type="Pfam" id="PF01937">
    <property type="entry name" value="ARMT1-like_dom"/>
    <property type="match status" value="1"/>
</dbReference>
<keyword evidence="9 13" id="KW-0378">Hydrolase</keyword>
<comment type="catalytic activity">
    <reaction evidence="2 13">
        <text>beta-D-fructose 1-phosphate + H2O = D-fructose + phosphate</text>
        <dbReference type="Rhea" id="RHEA:35603"/>
        <dbReference type="ChEBI" id="CHEBI:15377"/>
        <dbReference type="ChEBI" id="CHEBI:37721"/>
        <dbReference type="ChEBI" id="CHEBI:43474"/>
        <dbReference type="ChEBI" id="CHEBI:138881"/>
    </reaction>
</comment>
<dbReference type="PANTHER" id="PTHR12260">
    <property type="entry name" value="DAMAGE-CONTROL PHOSPHATASE ARMT1"/>
    <property type="match status" value="1"/>
</dbReference>
<dbReference type="Gene3D" id="1.20.930.60">
    <property type="match status" value="1"/>
</dbReference>
<comment type="domain">
    <text evidence="13">Subfamily III proteins have a conserved RTxK motif about 40-50 residues from the C-terminus; the threonine may be replaced by serine or cysteine.</text>
</comment>
<dbReference type="AlphaFoldDB" id="A0A8S1HEB8"/>
<organism evidence="15 16">
    <name type="scientific">Caenorhabditis auriculariae</name>
    <dbReference type="NCBI Taxonomy" id="2777116"/>
    <lineage>
        <taxon>Eukaryota</taxon>
        <taxon>Metazoa</taxon>
        <taxon>Ecdysozoa</taxon>
        <taxon>Nematoda</taxon>
        <taxon>Chromadorea</taxon>
        <taxon>Rhabditida</taxon>
        <taxon>Rhabditina</taxon>
        <taxon>Rhabditomorpha</taxon>
        <taxon>Rhabditoidea</taxon>
        <taxon>Rhabditidae</taxon>
        <taxon>Peloderinae</taxon>
        <taxon>Caenorhabditis</taxon>
    </lineage>
</organism>
<dbReference type="EMBL" id="CAJGYM010000022">
    <property type="protein sequence ID" value="CAD6191640.1"/>
    <property type="molecule type" value="Genomic_DNA"/>
</dbReference>
<reference evidence="15" key="1">
    <citation type="submission" date="2020-10" db="EMBL/GenBank/DDBJ databases">
        <authorList>
            <person name="Kikuchi T."/>
        </authorList>
    </citation>
    <scope>NUCLEOTIDE SEQUENCE</scope>
    <source>
        <strain evidence="15">NKZ352</strain>
    </source>
</reference>
<evidence type="ECO:0000256" key="13">
    <source>
        <dbReference type="RuleBase" id="RU367030"/>
    </source>
</evidence>
<evidence type="ECO:0000256" key="5">
    <source>
        <dbReference type="ARBA" id="ARBA00022603"/>
    </source>
</evidence>
<dbReference type="FunFam" id="3.40.50.10880:FF:000002">
    <property type="entry name" value="Acidic residue methyltransferase 1"/>
    <property type="match status" value="1"/>
</dbReference>
<evidence type="ECO:0000256" key="10">
    <source>
        <dbReference type="ARBA" id="ARBA00023211"/>
    </source>
</evidence>
<dbReference type="Gene3D" id="3.40.50.10880">
    <property type="entry name" value="Uncharacterised protein PF01937, DUF89, domain 3"/>
    <property type="match status" value="1"/>
</dbReference>
<protein>
    <recommendedName>
        <fullName evidence="13">Sugar phosphate phosphatase</fullName>
        <ecNumber evidence="13">2.1.1.-</ecNumber>
        <ecNumber evidence="13">3.1.3.-</ecNumber>
    </recommendedName>
</protein>
<comment type="caution">
    <text evidence="15">The sequence shown here is derived from an EMBL/GenBank/DDBJ whole genome shotgun (WGS) entry which is preliminary data.</text>
</comment>
<dbReference type="GO" id="GO:0006974">
    <property type="term" value="P:DNA damage response"/>
    <property type="evidence" value="ECO:0007669"/>
    <property type="project" value="TreeGrafter"/>
</dbReference>
<dbReference type="SUPFAM" id="SSF111321">
    <property type="entry name" value="AF1104-like"/>
    <property type="match status" value="1"/>
</dbReference>
<evidence type="ECO:0000256" key="7">
    <source>
        <dbReference type="ARBA" id="ARBA00022691"/>
    </source>
</evidence>
<evidence type="ECO:0000313" key="15">
    <source>
        <dbReference type="EMBL" id="CAD6191640.1"/>
    </source>
</evidence>
<dbReference type="InterPro" id="IPR002791">
    <property type="entry name" value="ARMT1-like_metal-bd"/>
</dbReference>
<sequence>MISEEDLDSNAPKLNGRKEGTFVFITIKDRWPKIVARLANDFCVKRAELLESYGESADEDIKAVNHGFAELRYRMTTDKPLENIVDNYGNAGVWNTLLINLRDKVGEDQVTWYRADWLFVECYLYRKIFSIVFNSRLLRDYDYFAEQKQSSFKEHVPQIEESASFLMSIVGEGAPAHETFGLVTMLKMCLWGNRADLSLSGGDRAVLAQSSMIASTKRENFILVDDLNTALLNYIYPLHKKEKGTRRIDIVLDNAGVELMGDLILAEYFLSMGFADKVVLHGKEFPYFVSDTTKGDFDWTLEQLKEAGENCAKLQERLAQRLEKGELVWNAHPFWTFPHAYFEMPTECPELYEELKKASFAFFKGDLNYRKLVGDRDWDFETPFVTTLRGFAPCPFLALRTLKAETLAGLSRETAIRVLDFEDNQWLVSGEYAVCQLGGI</sequence>
<evidence type="ECO:0000313" key="16">
    <source>
        <dbReference type="Proteomes" id="UP000835052"/>
    </source>
</evidence>
<comment type="function">
    <text evidence="11 13">Metal-dependent phosphatase that shows phosphatase activity against several substrates, including fructose-1-phosphate and fructose-6-phosphate. Its preference for fructose-1-phosphate, a strong glycating agent that causes DNA damage rather than a canonical yeast metabolite, suggests a damage-control function in hexose phosphate metabolism. Has also been shown to have O-methyltransferase activity that methylates glutamate residues of target proteins to form gamma-glutamyl methyl ester residues. Possibly methylates PCNA, suggesting it is involved in the DNA damage response.</text>
</comment>
<evidence type="ECO:0000256" key="1">
    <source>
        <dbReference type="ARBA" id="ARBA00000807"/>
    </source>
</evidence>
<evidence type="ECO:0000256" key="9">
    <source>
        <dbReference type="ARBA" id="ARBA00022801"/>
    </source>
</evidence>
<keyword evidence="7" id="KW-0949">S-adenosyl-L-methionine</keyword>
<dbReference type="OrthoDB" id="541375at2759"/>
<dbReference type="GO" id="GO:0032259">
    <property type="term" value="P:methylation"/>
    <property type="evidence" value="ECO:0007669"/>
    <property type="project" value="UniProtKB-KW"/>
</dbReference>
<keyword evidence="16" id="KW-1185">Reference proteome</keyword>
<comment type="cofactor">
    <cofactor evidence="13">
        <name>Mn(2+)</name>
        <dbReference type="ChEBI" id="CHEBI:29035"/>
    </cofactor>
    <cofactor evidence="13">
        <name>Ni(2+)</name>
        <dbReference type="ChEBI" id="CHEBI:49786"/>
    </cofactor>
</comment>
<accession>A0A8S1HEB8</accession>
<dbReference type="EC" id="2.1.1.-" evidence="13"/>
<evidence type="ECO:0000256" key="3">
    <source>
        <dbReference type="ARBA" id="ARBA00009519"/>
    </source>
</evidence>
<evidence type="ECO:0000256" key="4">
    <source>
        <dbReference type="ARBA" id="ARBA00022596"/>
    </source>
</evidence>
<keyword evidence="8 13" id="KW-0479">Metal-binding</keyword>
<dbReference type="InterPro" id="IPR036075">
    <property type="entry name" value="ARMT-1-like_metal-bd_sf"/>
</dbReference>
<evidence type="ECO:0000256" key="12">
    <source>
        <dbReference type="ARBA" id="ARBA00048809"/>
    </source>
</evidence>
<evidence type="ECO:0000256" key="6">
    <source>
        <dbReference type="ARBA" id="ARBA00022679"/>
    </source>
</evidence>
<keyword evidence="5 13" id="KW-0489">Methyltransferase</keyword>
<comment type="similarity">
    <text evidence="3 13">Belongs to the damage-control phosphatase family. Sugar phosphate phosphatase III subfamily.</text>
</comment>
<dbReference type="PANTHER" id="PTHR12260:SF6">
    <property type="entry name" value="DAMAGE-CONTROL PHOSPHATASE ARMT1"/>
    <property type="match status" value="1"/>
</dbReference>
<evidence type="ECO:0000259" key="14">
    <source>
        <dbReference type="Pfam" id="PF01937"/>
    </source>
</evidence>
<dbReference type="GO" id="GO:0051998">
    <property type="term" value="F:protein carboxyl O-methyltransferase activity"/>
    <property type="evidence" value="ECO:0007669"/>
    <property type="project" value="UniProtKB-UniRule"/>
</dbReference>
<gene>
    <name evidence="15" type="ORF">CAUJ_LOCUS7559</name>
</gene>
<dbReference type="GO" id="GO:0046872">
    <property type="term" value="F:metal ion binding"/>
    <property type="evidence" value="ECO:0007669"/>
    <property type="project" value="UniProtKB-UniRule"/>
</dbReference>
<evidence type="ECO:0000256" key="8">
    <source>
        <dbReference type="ARBA" id="ARBA00022723"/>
    </source>
</evidence>
<proteinExistence type="inferred from homology"/>
<comment type="catalytic activity">
    <reaction evidence="12 13">
        <text>beta-D-fructose 6-phosphate = dihydroxyacetone + D-glyceraldehyde 3-phosphate</text>
        <dbReference type="Rhea" id="RHEA:28002"/>
        <dbReference type="ChEBI" id="CHEBI:16016"/>
        <dbReference type="ChEBI" id="CHEBI:57634"/>
        <dbReference type="ChEBI" id="CHEBI:59776"/>
    </reaction>
</comment>